<dbReference type="InterPro" id="IPR036388">
    <property type="entry name" value="WH-like_DNA-bd_sf"/>
</dbReference>
<dbReference type="RefSeq" id="WP_057874609.1">
    <property type="nucleotide sequence ID" value="NZ_AYYI01000082.1"/>
</dbReference>
<dbReference type="InterPro" id="IPR008920">
    <property type="entry name" value="TF_FadR/GntR_C"/>
</dbReference>
<name>A0A0R2CSR6_9LACO</name>
<dbReference type="PANTHER" id="PTHR43537">
    <property type="entry name" value="TRANSCRIPTIONAL REGULATOR, GNTR FAMILY"/>
    <property type="match status" value="1"/>
</dbReference>
<dbReference type="OrthoDB" id="574518at2"/>
<reference evidence="5 6" key="1">
    <citation type="journal article" date="2015" name="Genome Announc.">
        <title>Expanding the biotechnology potential of lactobacilli through comparative genomics of 213 strains and associated genera.</title>
        <authorList>
            <person name="Sun Z."/>
            <person name="Harris H.M."/>
            <person name="McCann A."/>
            <person name="Guo C."/>
            <person name="Argimon S."/>
            <person name="Zhang W."/>
            <person name="Yang X."/>
            <person name="Jeffery I.B."/>
            <person name="Cooney J.C."/>
            <person name="Kagawa T.F."/>
            <person name="Liu W."/>
            <person name="Song Y."/>
            <person name="Salvetti E."/>
            <person name="Wrobel A."/>
            <person name="Rasinkangas P."/>
            <person name="Parkhill J."/>
            <person name="Rea M.C."/>
            <person name="O'Sullivan O."/>
            <person name="Ritari J."/>
            <person name="Douillard F.P."/>
            <person name="Paul Ross R."/>
            <person name="Yang R."/>
            <person name="Briner A.E."/>
            <person name="Felis G.E."/>
            <person name="de Vos W.M."/>
            <person name="Barrangou R."/>
            <person name="Klaenhammer T.R."/>
            <person name="Caufield P.W."/>
            <person name="Cui Y."/>
            <person name="Zhang H."/>
            <person name="O'Toole P.W."/>
        </authorList>
    </citation>
    <scope>NUCLEOTIDE SEQUENCE [LARGE SCALE GENOMIC DNA]</scope>
    <source>
        <strain evidence="5 6">DSM 20253</strain>
    </source>
</reference>
<dbReference type="STRING" id="1423796.FC24_GL000151"/>
<keyword evidence="2" id="KW-0238">DNA-binding</keyword>
<dbReference type="Proteomes" id="UP000051638">
    <property type="component" value="Unassembled WGS sequence"/>
</dbReference>
<dbReference type="Pfam" id="PF07729">
    <property type="entry name" value="FCD"/>
    <property type="match status" value="1"/>
</dbReference>
<comment type="caution">
    <text evidence="5">The sequence shown here is derived from an EMBL/GenBank/DDBJ whole genome shotgun (WGS) entry which is preliminary data.</text>
</comment>
<sequence>MPLPKKITVTNQLTAKDRVYQQLRLWIIDGTLAPKEKLSDQAIAALFGVSRTPVREALQLLASQEFVEMIPRSLTRVTPVASDQLTTIYRPLATLQGLAAALATEHVTKQALDQLTAYNQQYQQAQHQKQPRAVLAADSAFHDLILKLAANPYVSEFSQLVNAHAQRIENFYLNRLDLQQPAAVQEHQEIITAIAADDAAAARERTEQNWLRGMTLLQHCIAAN</sequence>
<dbReference type="EMBL" id="AYYI01000082">
    <property type="protein sequence ID" value="KRM94813.1"/>
    <property type="molecule type" value="Genomic_DNA"/>
</dbReference>
<feature type="domain" description="HTH gntR-type" evidence="4">
    <location>
        <begin position="13"/>
        <end position="80"/>
    </location>
</feature>
<dbReference type="GO" id="GO:0003700">
    <property type="term" value="F:DNA-binding transcription factor activity"/>
    <property type="evidence" value="ECO:0007669"/>
    <property type="project" value="InterPro"/>
</dbReference>
<dbReference type="SUPFAM" id="SSF48008">
    <property type="entry name" value="GntR ligand-binding domain-like"/>
    <property type="match status" value="1"/>
</dbReference>
<evidence type="ECO:0000256" key="1">
    <source>
        <dbReference type="ARBA" id="ARBA00023015"/>
    </source>
</evidence>
<dbReference type="Gene3D" id="1.10.10.10">
    <property type="entry name" value="Winged helix-like DNA-binding domain superfamily/Winged helix DNA-binding domain"/>
    <property type="match status" value="1"/>
</dbReference>
<gene>
    <name evidence="5" type="ORF">FC24_GL000151</name>
</gene>
<evidence type="ECO:0000313" key="6">
    <source>
        <dbReference type="Proteomes" id="UP000051638"/>
    </source>
</evidence>
<evidence type="ECO:0000259" key="4">
    <source>
        <dbReference type="PROSITE" id="PS50949"/>
    </source>
</evidence>
<organism evidence="5 6">
    <name type="scientific">Loigolactobacillus rennini DSM 20253</name>
    <dbReference type="NCBI Taxonomy" id="1423796"/>
    <lineage>
        <taxon>Bacteria</taxon>
        <taxon>Bacillati</taxon>
        <taxon>Bacillota</taxon>
        <taxon>Bacilli</taxon>
        <taxon>Lactobacillales</taxon>
        <taxon>Lactobacillaceae</taxon>
        <taxon>Loigolactobacillus</taxon>
    </lineage>
</organism>
<dbReference type="PANTHER" id="PTHR43537:SF24">
    <property type="entry name" value="GLUCONATE OPERON TRANSCRIPTIONAL REPRESSOR"/>
    <property type="match status" value="1"/>
</dbReference>
<keyword evidence="1" id="KW-0805">Transcription regulation</keyword>
<proteinExistence type="predicted"/>
<protein>
    <recommendedName>
        <fullName evidence="4">HTH gntR-type domain-containing protein</fullName>
    </recommendedName>
</protein>
<dbReference type="SMART" id="SM00895">
    <property type="entry name" value="FCD"/>
    <property type="match status" value="1"/>
</dbReference>
<dbReference type="InterPro" id="IPR036390">
    <property type="entry name" value="WH_DNA-bd_sf"/>
</dbReference>
<evidence type="ECO:0000313" key="5">
    <source>
        <dbReference type="EMBL" id="KRM94813.1"/>
    </source>
</evidence>
<dbReference type="SUPFAM" id="SSF46785">
    <property type="entry name" value="Winged helix' DNA-binding domain"/>
    <property type="match status" value="1"/>
</dbReference>
<dbReference type="SMART" id="SM00345">
    <property type="entry name" value="HTH_GNTR"/>
    <property type="match status" value="1"/>
</dbReference>
<dbReference type="CDD" id="cd07377">
    <property type="entry name" value="WHTH_GntR"/>
    <property type="match status" value="1"/>
</dbReference>
<dbReference type="GO" id="GO:0003677">
    <property type="term" value="F:DNA binding"/>
    <property type="evidence" value="ECO:0007669"/>
    <property type="project" value="UniProtKB-KW"/>
</dbReference>
<dbReference type="Gene3D" id="1.20.120.530">
    <property type="entry name" value="GntR ligand-binding domain-like"/>
    <property type="match status" value="1"/>
</dbReference>
<dbReference type="PROSITE" id="PS50949">
    <property type="entry name" value="HTH_GNTR"/>
    <property type="match status" value="1"/>
</dbReference>
<keyword evidence="6" id="KW-1185">Reference proteome</keyword>
<dbReference type="InterPro" id="IPR000524">
    <property type="entry name" value="Tscrpt_reg_HTH_GntR"/>
</dbReference>
<dbReference type="AlphaFoldDB" id="A0A0R2CSR6"/>
<evidence type="ECO:0000256" key="3">
    <source>
        <dbReference type="ARBA" id="ARBA00023163"/>
    </source>
</evidence>
<evidence type="ECO:0000256" key="2">
    <source>
        <dbReference type="ARBA" id="ARBA00023125"/>
    </source>
</evidence>
<keyword evidence="3" id="KW-0804">Transcription</keyword>
<dbReference type="InterPro" id="IPR011711">
    <property type="entry name" value="GntR_C"/>
</dbReference>
<dbReference type="PATRIC" id="fig|1423796.3.peg.157"/>
<dbReference type="Pfam" id="PF00392">
    <property type="entry name" value="GntR"/>
    <property type="match status" value="1"/>
</dbReference>
<accession>A0A0R2CSR6</accession>